<sequence>MPALLFVLYVVVEIAALFAVGQLIGAMPTILLLIAGSAAGMLLIGSQGRRVFDQFRRAGRGEITPGTAVADGALVATGGVLMFVPGLVTSVFGLLLLLPPTRMLVRPIVTALAARRFGRLLSRTPYRGVVIDGDEVIDGVVVQQYSSTPSAPPTAAPQWYDDGHGNARRAVGPA</sequence>
<evidence type="ECO:0000256" key="1">
    <source>
        <dbReference type="SAM" id="Phobius"/>
    </source>
</evidence>
<reference evidence="2 3" key="1">
    <citation type="submission" date="2024-10" db="EMBL/GenBank/DDBJ databases">
        <title>The Natural Products Discovery Center: Release of the First 8490 Sequenced Strains for Exploring Actinobacteria Biosynthetic Diversity.</title>
        <authorList>
            <person name="Kalkreuter E."/>
            <person name="Kautsar S.A."/>
            <person name="Yang D."/>
            <person name="Bader C.D."/>
            <person name="Teijaro C.N."/>
            <person name="Fluegel L."/>
            <person name="Davis C.M."/>
            <person name="Simpson J.R."/>
            <person name="Lauterbach L."/>
            <person name="Steele A.D."/>
            <person name="Gui C."/>
            <person name="Meng S."/>
            <person name="Li G."/>
            <person name="Viehrig K."/>
            <person name="Ye F."/>
            <person name="Su P."/>
            <person name="Kiefer A.F."/>
            <person name="Nichols A."/>
            <person name="Cepeda A.J."/>
            <person name="Yan W."/>
            <person name="Fan B."/>
            <person name="Jiang Y."/>
            <person name="Adhikari A."/>
            <person name="Zheng C.-J."/>
            <person name="Schuster L."/>
            <person name="Cowan T.M."/>
            <person name="Smanski M.J."/>
            <person name="Chevrette M.G."/>
            <person name="De Carvalho L.P.S."/>
            <person name="Shen B."/>
        </authorList>
    </citation>
    <scope>NUCLEOTIDE SEQUENCE [LARGE SCALE GENOMIC DNA]</scope>
    <source>
        <strain evidence="2 3">NPDC019275</strain>
    </source>
</reference>
<feature type="transmembrane region" description="Helical" evidence="1">
    <location>
        <begin position="6"/>
        <end position="24"/>
    </location>
</feature>
<dbReference type="Proteomes" id="UP001611415">
    <property type="component" value="Unassembled WGS sequence"/>
</dbReference>
<keyword evidence="1" id="KW-0472">Membrane</keyword>
<accession>A0ABW7X001</accession>
<keyword evidence="1" id="KW-0812">Transmembrane</keyword>
<comment type="caution">
    <text evidence="2">The sequence shown here is derived from an EMBL/GenBank/DDBJ whole genome shotgun (WGS) entry which is preliminary data.</text>
</comment>
<evidence type="ECO:0000313" key="3">
    <source>
        <dbReference type="Proteomes" id="UP001611415"/>
    </source>
</evidence>
<dbReference type="Pfam" id="PF04186">
    <property type="entry name" value="FxsA"/>
    <property type="match status" value="1"/>
</dbReference>
<dbReference type="NCBIfam" id="NF008528">
    <property type="entry name" value="PRK11463.1-2"/>
    <property type="match status" value="1"/>
</dbReference>
<dbReference type="RefSeq" id="WP_357405053.1">
    <property type="nucleotide sequence ID" value="NZ_JBEYCD010000006.1"/>
</dbReference>
<keyword evidence="1" id="KW-1133">Transmembrane helix</keyword>
<gene>
    <name evidence="2" type="ORF">ACH49W_13675</name>
</gene>
<dbReference type="PANTHER" id="PTHR35335">
    <property type="entry name" value="UPF0716 PROTEIN FXSA"/>
    <property type="match status" value="1"/>
</dbReference>
<keyword evidence="3" id="KW-1185">Reference proteome</keyword>
<name>A0ABW7X001_9NOCA</name>
<feature type="transmembrane region" description="Helical" evidence="1">
    <location>
        <begin position="31"/>
        <end position="52"/>
    </location>
</feature>
<dbReference type="PANTHER" id="PTHR35335:SF1">
    <property type="entry name" value="UPF0716 PROTEIN FXSA"/>
    <property type="match status" value="1"/>
</dbReference>
<feature type="transmembrane region" description="Helical" evidence="1">
    <location>
        <begin position="72"/>
        <end position="98"/>
    </location>
</feature>
<evidence type="ECO:0000313" key="2">
    <source>
        <dbReference type="EMBL" id="MFI2474419.1"/>
    </source>
</evidence>
<organism evidence="2 3">
    <name type="scientific">Nocardia xishanensis</name>
    <dbReference type="NCBI Taxonomy" id="238964"/>
    <lineage>
        <taxon>Bacteria</taxon>
        <taxon>Bacillati</taxon>
        <taxon>Actinomycetota</taxon>
        <taxon>Actinomycetes</taxon>
        <taxon>Mycobacteriales</taxon>
        <taxon>Nocardiaceae</taxon>
        <taxon>Nocardia</taxon>
    </lineage>
</organism>
<protein>
    <submittedName>
        <fullName evidence="2">FxsA family protein</fullName>
    </submittedName>
</protein>
<proteinExistence type="predicted"/>
<dbReference type="InterPro" id="IPR007313">
    <property type="entry name" value="FxsA"/>
</dbReference>
<dbReference type="EMBL" id="JBIRYO010000007">
    <property type="protein sequence ID" value="MFI2474419.1"/>
    <property type="molecule type" value="Genomic_DNA"/>
</dbReference>